<name>A0A9Q1FBM8_SYNKA</name>
<feature type="domain" description="Ig-like" evidence="5">
    <location>
        <begin position="117"/>
        <end position="209"/>
    </location>
</feature>
<dbReference type="InterPro" id="IPR013783">
    <property type="entry name" value="Ig-like_fold"/>
</dbReference>
<dbReference type="SUPFAM" id="SSF48726">
    <property type="entry name" value="Immunoglobulin"/>
    <property type="match status" value="2"/>
</dbReference>
<keyword evidence="3" id="KW-0325">Glycoprotein</keyword>
<keyword evidence="4" id="KW-0393">Immunoglobulin domain</keyword>
<evidence type="ECO:0000313" key="6">
    <source>
        <dbReference type="EMBL" id="KAJ8354756.1"/>
    </source>
</evidence>
<dbReference type="PANTHER" id="PTHR44337">
    <property type="entry name" value="CARCINOEMBRYONIC ANTIGEN-RELATED CELL ADHESION MOLECULE 8"/>
    <property type="match status" value="1"/>
</dbReference>
<dbReference type="Gene3D" id="2.60.40.10">
    <property type="entry name" value="Immunoglobulins"/>
    <property type="match status" value="2"/>
</dbReference>
<gene>
    <name evidence="6" type="ORF">SKAU_G00223230</name>
</gene>
<evidence type="ECO:0000256" key="1">
    <source>
        <dbReference type="ARBA" id="ARBA00022729"/>
    </source>
</evidence>
<keyword evidence="1" id="KW-0732">Signal</keyword>
<dbReference type="SMART" id="SM00409">
    <property type="entry name" value="IG"/>
    <property type="match status" value="2"/>
</dbReference>
<dbReference type="Pfam" id="PF07679">
    <property type="entry name" value="I-set"/>
    <property type="match status" value="1"/>
</dbReference>
<organism evidence="6 7">
    <name type="scientific">Synaphobranchus kaupii</name>
    <name type="common">Kaup's arrowtooth eel</name>
    <dbReference type="NCBI Taxonomy" id="118154"/>
    <lineage>
        <taxon>Eukaryota</taxon>
        <taxon>Metazoa</taxon>
        <taxon>Chordata</taxon>
        <taxon>Craniata</taxon>
        <taxon>Vertebrata</taxon>
        <taxon>Euteleostomi</taxon>
        <taxon>Actinopterygii</taxon>
        <taxon>Neopterygii</taxon>
        <taxon>Teleostei</taxon>
        <taxon>Anguilliformes</taxon>
        <taxon>Synaphobranchidae</taxon>
        <taxon>Synaphobranchus</taxon>
    </lineage>
</organism>
<reference evidence="6" key="1">
    <citation type="journal article" date="2023" name="Science">
        <title>Genome structures resolve the early diversification of teleost fishes.</title>
        <authorList>
            <person name="Parey E."/>
            <person name="Louis A."/>
            <person name="Montfort J."/>
            <person name="Bouchez O."/>
            <person name="Roques C."/>
            <person name="Iampietro C."/>
            <person name="Lluch J."/>
            <person name="Castinel A."/>
            <person name="Donnadieu C."/>
            <person name="Desvignes T."/>
            <person name="Floi Bucao C."/>
            <person name="Jouanno E."/>
            <person name="Wen M."/>
            <person name="Mejri S."/>
            <person name="Dirks R."/>
            <person name="Jansen H."/>
            <person name="Henkel C."/>
            <person name="Chen W.J."/>
            <person name="Zahm M."/>
            <person name="Cabau C."/>
            <person name="Klopp C."/>
            <person name="Thompson A.W."/>
            <person name="Robinson-Rechavi M."/>
            <person name="Braasch I."/>
            <person name="Lecointre G."/>
            <person name="Bobe J."/>
            <person name="Postlethwait J.H."/>
            <person name="Berthelot C."/>
            <person name="Roest Crollius H."/>
            <person name="Guiguen Y."/>
        </authorList>
    </citation>
    <scope>NUCLEOTIDE SEQUENCE</scope>
    <source>
        <strain evidence="6">WJC10195</strain>
    </source>
</reference>
<dbReference type="Proteomes" id="UP001152622">
    <property type="component" value="Chromosome 7"/>
</dbReference>
<dbReference type="InterPro" id="IPR013106">
    <property type="entry name" value="Ig_V-set"/>
</dbReference>
<dbReference type="AlphaFoldDB" id="A0A9Q1FBM8"/>
<protein>
    <recommendedName>
        <fullName evidence="5">Ig-like domain-containing protein</fullName>
    </recommendedName>
</protein>
<evidence type="ECO:0000313" key="7">
    <source>
        <dbReference type="Proteomes" id="UP001152622"/>
    </source>
</evidence>
<accession>A0A9Q1FBM8</accession>
<dbReference type="InterPro" id="IPR013098">
    <property type="entry name" value="Ig_I-set"/>
</dbReference>
<keyword evidence="7" id="KW-1185">Reference proteome</keyword>
<keyword evidence="2" id="KW-1015">Disulfide bond</keyword>
<dbReference type="InterPro" id="IPR003599">
    <property type="entry name" value="Ig_sub"/>
</dbReference>
<dbReference type="SMART" id="SM00408">
    <property type="entry name" value="IGc2"/>
    <property type="match status" value="1"/>
</dbReference>
<dbReference type="PANTHER" id="PTHR44337:SF16">
    <property type="entry name" value="CARCINOEMBRYONIC ANTIGEN-RELATED CELL ADHESION MOLECULE 20-LIKE-RELATED"/>
    <property type="match status" value="1"/>
</dbReference>
<dbReference type="PROSITE" id="PS50835">
    <property type="entry name" value="IG_LIKE"/>
    <property type="match status" value="1"/>
</dbReference>
<evidence type="ECO:0000256" key="2">
    <source>
        <dbReference type="ARBA" id="ARBA00023157"/>
    </source>
</evidence>
<dbReference type="Pfam" id="PF07686">
    <property type="entry name" value="V-set"/>
    <property type="match status" value="1"/>
</dbReference>
<evidence type="ECO:0000256" key="4">
    <source>
        <dbReference type="ARBA" id="ARBA00023319"/>
    </source>
</evidence>
<proteinExistence type="predicted"/>
<dbReference type="InterPro" id="IPR003598">
    <property type="entry name" value="Ig_sub2"/>
</dbReference>
<comment type="caution">
    <text evidence="6">The sequence shown here is derived from an EMBL/GenBank/DDBJ whole genome shotgun (WGS) entry which is preliminary data.</text>
</comment>
<evidence type="ECO:0000256" key="3">
    <source>
        <dbReference type="ARBA" id="ARBA00023180"/>
    </source>
</evidence>
<sequence length="314" mass="33183">MSLVSGCCSGQNALPPGPVTGAVDGSVTFVTTVPSTEQELDSILWGFTKGSESEITVFNSIDNSTGPGFEGRITVNRFTGSLELRVLTLSDTGKYTVNLRVNESTELTGQTTLDIYEKISGANIIGPTEVLIAGNNSAILSCEVASGTMISRKWLKDGQPLSPNNRTTFSGDNSTVTIGPVQRTDNGQYQCRLINPVSTDAASYNLTVNFGPVNVTIIGEGTAEGEQGSSAVEVFLPIKSGICDRLLVPQSSSPKFWFKNSPGGTVIVVVQSSSDPVHGWPSLRAKNPLSRPGLHLNPGTHSHSPFPTNLINIS</sequence>
<dbReference type="InterPro" id="IPR052598">
    <property type="entry name" value="IgSF_CEA-related"/>
</dbReference>
<dbReference type="EMBL" id="JAINUF010000007">
    <property type="protein sequence ID" value="KAJ8354756.1"/>
    <property type="molecule type" value="Genomic_DNA"/>
</dbReference>
<dbReference type="InterPro" id="IPR036179">
    <property type="entry name" value="Ig-like_dom_sf"/>
</dbReference>
<dbReference type="InterPro" id="IPR007110">
    <property type="entry name" value="Ig-like_dom"/>
</dbReference>
<dbReference type="OrthoDB" id="10012075at2759"/>
<evidence type="ECO:0000259" key="5">
    <source>
        <dbReference type="PROSITE" id="PS50835"/>
    </source>
</evidence>